<feature type="region of interest" description="Disordered" evidence="1">
    <location>
        <begin position="117"/>
        <end position="142"/>
    </location>
</feature>
<organism evidence="2">
    <name type="scientific">uncultured Rubrobacteraceae bacterium</name>
    <dbReference type="NCBI Taxonomy" id="349277"/>
    <lineage>
        <taxon>Bacteria</taxon>
        <taxon>Bacillati</taxon>
        <taxon>Actinomycetota</taxon>
        <taxon>Rubrobacteria</taxon>
        <taxon>Rubrobacterales</taxon>
        <taxon>Rubrobacteraceae</taxon>
        <taxon>environmental samples</taxon>
    </lineage>
</organism>
<evidence type="ECO:0000256" key="1">
    <source>
        <dbReference type="SAM" id="MobiDB-lite"/>
    </source>
</evidence>
<name>A0A6J4NTV7_9ACTN</name>
<dbReference type="AlphaFoldDB" id="A0A6J4NTV7"/>
<feature type="non-terminal residue" evidence="2">
    <location>
        <position position="269"/>
    </location>
</feature>
<feature type="non-terminal residue" evidence="2">
    <location>
        <position position="1"/>
    </location>
</feature>
<gene>
    <name evidence="2" type="ORF">AVDCRST_MAG55-492</name>
</gene>
<feature type="region of interest" description="Disordered" evidence="1">
    <location>
        <begin position="1"/>
        <end position="54"/>
    </location>
</feature>
<protein>
    <submittedName>
        <fullName evidence="2">ABC transporter, permease protein 2 (Cluster 1, maltose/g3p/polyamine/iron)</fullName>
    </submittedName>
</protein>
<accession>A0A6J4NTV7</accession>
<proteinExistence type="predicted"/>
<sequence>AAPHEAGAVLPDGGARRPYGLPTALDALRRLQGPRRGQQREPHPRGPDPGQLSVRLHGGAVLALHAQQPLRGGDGDPRGAVVPFDGGLRPREAPFPWARPALLRHLLHAPCSFARDPGPALHSGQGAGDAGQLRGPDNPRDLQCLRHISPQAVLPGDAEGTRGRGVRGRLRVLGCVLARDTPPEPAHTRGPGGLLLPGELEQLPVAADHNPGSGPVDDPGGHSELPNAVRRGLELHHGRRHRGSDTDDGALFRLPAPARRVHKDIGLQV</sequence>
<evidence type="ECO:0000313" key="2">
    <source>
        <dbReference type="EMBL" id="CAA9398060.1"/>
    </source>
</evidence>
<dbReference type="EMBL" id="CADCUZ010000021">
    <property type="protein sequence ID" value="CAA9398060.1"/>
    <property type="molecule type" value="Genomic_DNA"/>
</dbReference>
<reference evidence="2" key="1">
    <citation type="submission" date="2020-02" db="EMBL/GenBank/DDBJ databases">
        <authorList>
            <person name="Meier V. D."/>
        </authorList>
    </citation>
    <scope>NUCLEOTIDE SEQUENCE</scope>
    <source>
        <strain evidence="2">AVDCRST_MAG55</strain>
    </source>
</reference>